<dbReference type="RefSeq" id="WP_344909945.1">
    <property type="nucleotide sequence ID" value="NZ_BAAAYO010000008.1"/>
</dbReference>
<dbReference type="InterPro" id="IPR050638">
    <property type="entry name" value="AA-Vitamin_Transporters"/>
</dbReference>
<comment type="subcellular location">
    <subcellularLocation>
        <location evidence="1">Endomembrane system</location>
        <topology evidence="1">Multi-pass membrane protein</topology>
    </subcellularLocation>
</comment>
<feature type="transmembrane region" description="Helical" evidence="6">
    <location>
        <begin position="29"/>
        <end position="51"/>
    </location>
</feature>
<feature type="domain" description="EamA" evidence="7">
    <location>
        <begin position="150"/>
        <end position="281"/>
    </location>
</feature>
<dbReference type="PANTHER" id="PTHR32322:SF2">
    <property type="entry name" value="EAMA DOMAIN-CONTAINING PROTEIN"/>
    <property type="match status" value="1"/>
</dbReference>
<evidence type="ECO:0000256" key="6">
    <source>
        <dbReference type="SAM" id="Phobius"/>
    </source>
</evidence>
<sequence>METVLGLFFTLLWSSAAIATKFGLHSATPLALATSRFLLAGGLLLTYAYVFKRTYRWPRANEWGPLVVLGVLNTTLYLGATFWALNYVSAGLFNLFVTTNPFLVACLSYVWLKRRIAAREWLGMGVAAIGLLLATWPSILSGKATIGGFIVLGVGMASMAIGSVYFKKANIGLPSIVINAWQLSIGGIVTIPVAFMLEKETFVFRLDSYLAGSLIWLVFVISIGTMLLWFYLLRRDAVKANNWLFMTPIFGYMLAALFLDEAVTRFDLAATVFVITGLLLSGNIAFRRTDKRSKRP</sequence>
<proteinExistence type="inferred from homology"/>
<feature type="transmembrane region" description="Helical" evidence="6">
    <location>
        <begin position="121"/>
        <end position="140"/>
    </location>
</feature>
<dbReference type="Proteomes" id="UP001589619">
    <property type="component" value="Unassembled WGS sequence"/>
</dbReference>
<organism evidence="8 9">
    <name type="scientific">Paenibacillus hodogayensis</name>
    <dbReference type="NCBI Taxonomy" id="279208"/>
    <lineage>
        <taxon>Bacteria</taxon>
        <taxon>Bacillati</taxon>
        <taxon>Bacillota</taxon>
        <taxon>Bacilli</taxon>
        <taxon>Bacillales</taxon>
        <taxon>Paenibacillaceae</taxon>
        <taxon>Paenibacillus</taxon>
    </lineage>
</organism>
<keyword evidence="4 6" id="KW-1133">Transmembrane helix</keyword>
<accession>A0ABV5W2Y4</accession>
<dbReference type="SUPFAM" id="SSF103481">
    <property type="entry name" value="Multidrug resistance efflux transporter EmrE"/>
    <property type="match status" value="2"/>
</dbReference>
<evidence type="ECO:0000259" key="7">
    <source>
        <dbReference type="Pfam" id="PF00892"/>
    </source>
</evidence>
<dbReference type="InterPro" id="IPR037185">
    <property type="entry name" value="EmrE-like"/>
</dbReference>
<dbReference type="Pfam" id="PF00892">
    <property type="entry name" value="EamA"/>
    <property type="match status" value="2"/>
</dbReference>
<dbReference type="InterPro" id="IPR000620">
    <property type="entry name" value="EamA_dom"/>
</dbReference>
<evidence type="ECO:0000256" key="2">
    <source>
        <dbReference type="ARBA" id="ARBA00007362"/>
    </source>
</evidence>
<comment type="caution">
    <text evidence="8">The sequence shown here is derived from an EMBL/GenBank/DDBJ whole genome shotgun (WGS) entry which is preliminary data.</text>
</comment>
<feature type="transmembrane region" description="Helical" evidence="6">
    <location>
        <begin position="240"/>
        <end position="259"/>
    </location>
</feature>
<feature type="transmembrane region" description="Helical" evidence="6">
    <location>
        <begin position="178"/>
        <end position="197"/>
    </location>
</feature>
<dbReference type="PANTHER" id="PTHR32322">
    <property type="entry name" value="INNER MEMBRANE TRANSPORTER"/>
    <property type="match status" value="1"/>
</dbReference>
<feature type="transmembrane region" description="Helical" evidence="6">
    <location>
        <begin position="91"/>
        <end position="112"/>
    </location>
</feature>
<reference evidence="8 9" key="1">
    <citation type="submission" date="2024-09" db="EMBL/GenBank/DDBJ databases">
        <authorList>
            <person name="Sun Q."/>
            <person name="Mori K."/>
        </authorList>
    </citation>
    <scope>NUCLEOTIDE SEQUENCE [LARGE SCALE GENOMIC DNA]</scope>
    <source>
        <strain evidence="8 9">JCM 12520</strain>
    </source>
</reference>
<comment type="similarity">
    <text evidence="2">Belongs to the EamA transporter family.</text>
</comment>
<keyword evidence="3 6" id="KW-0812">Transmembrane</keyword>
<feature type="domain" description="EamA" evidence="7">
    <location>
        <begin position="4"/>
        <end position="135"/>
    </location>
</feature>
<feature type="transmembrane region" description="Helical" evidence="6">
    <location>
        <begin position="146"/>
        <end position="166"/>
    </location>
</feature>
<evidence type="ECO:0000256" key="4">
    <source>
        <dbReference type="ARBA" id="ARBA00022989"/>
    </source>
</evidence>
<feature type="transmembrane region" description="Helical" evidence="6">
    <location>
        <begin position="63"/>
        <end position="85"/>
    </location>
</feature>
<evidence type="ECO:0000256" key="5">
    <source>
        <dbReference type="ARBA" id="ARBA00023136"/>
    </source>
</evidence>
<dbReference type="EMBL" id="JBHMAG010000016">
    <property type="protein sequence ID" value="MFB9754914.1"/>
    <property type="molecule type" value="Genomic_DNA"/>
</dbReference>
<evidence type="ECO:0000313" key="8">
    <source>
        <dbReference type="EMBL" id="MFB9754914.1"/>
    </source>
</evidence>
<feature type="transmembrane region" description="Helical" evidence="6">
    <location>
        <begin position="209"/>
        <end position="233"/>
    </location>
</feature>
<feature type="transmembrane region" description="Helical" evidence="6">
    <location>
        <begin position="265"/>
        <end position="286"/>
    </location>
</feature>
<evidence type="ECO:0000256" key="3">
    <source>
        <dbReference type="ARBA" id="ARBA00022692"/>
    </source>
</evidence>
<evidence type="ECO:0000313" key="9">
    <source>
        <dbReference type="Proteomes" id="UP001589619"/>
    </source>
</evidence>
<evidence type="ECO:0000256" key="1">
    <source>
        <dbReference type="ARBA" id="ARBA00004127"/>
    </source>
</evidence>
<name>A0ABV5W2Y4_9BACL</name>
<protein>
    <submittedName>
        <fullName evidence="8">DMT family transporter</fullName>
    </submittedName>
</protein>
<keyword evidence="9" id="KW-1185">Reference proteome</keyword>
<keyword evidence="5 6" id="KW-0472">Membrane</keyword>
<gene>
    <name evidence="8" type="ORF">ACFFNY_25350</name>
</gene>